<dbReference type="EMBL" id="KJ019062">
    <property type="protein sequence ID" value="AIX22546.1"/>
    <property type="molecule type" value="Genomic_DNA"/>
</dbReference>
<evidence type="ECO:0000313" key="9">
    <source>
        <dbReference type="EMBL" id="AIX19233.1"/>
    </source>
</evidence>
<reference evidence="44 45" key="1">
    <citation type="submission" date="2013-12" db="EMBL/GenBank/DDBJ databases">
        <title>Ecological redundancy of diverse viral populations within a natural community.</title>
        <authorList>
            <person name="Gregory A.C."/>
            <person name="LaButti K."/>
            <person name="Copeland A."/>
            <person name="Woyke T."/>
            <person name="Sullivan M.B."/>
        </authorList>
    </citation>
    <scope>NUCLEOTIDE SEQUENCE [LARGE SCALE GENOMIC DNA]</scope>
    <source>
        <strain evidence="38">Syn7803C102</strain>
        <strain evidence="39">Syn7803C108</strain>
        <strain evidence="40">Syn7803C35</strain>
        <strain evidence="41">Syn7803C37</strain>
        <strain evidence="42">Syn7803C39</strain>
        <strain evidence="43">Syn7803C40</strain>
        <strain evidence="1">Syn7803C45</strain>
        <strain evidence="2">Syn7803C46</strain>
        <strain evidence="3">Syn7803C48</strain>
        <strain evidence="4">Syn7803C49</strain>
        <strain evidence="5">Syn7803C54</strain>
        <strain evidence="6">Syn7803C57</strain>
        <strain evidence="7">Syn7803C72</strain>
        <strain evidence="8">Syn7803C73</strain>
        <strain evidence="9">Syn7803C75</strain>
        <strain evidence="10">Syn7803C77</strain>
        <strain evidence="11">Syn7803C88</strain>
        <strain evidence="12">Syn7803C89</strain>
        <strain evidence="13">Syn7803C93</strain>
        <strain evidence="14">Syn7803US104</strain>
        <strain evidence="15">Syn7803US108</strain>
        <strain evidence="16">Syn7803US109</strain>
        <strain evidence="17">Syn7803US110</strain>
        <strain evidence="18">Syn7803US111</strain>
        <strain evidence="19">Syn7803US113</strain>
        <strain evidence="20">Syn7803US114</strain>
        <strain evidence="21">Syn7803US115</strain>
        <strain evidence="22">Syn7803US116</strain>
        <strain evidence="23">Syn7803US122</strain>
        <strain evidence="25">Syn7803US5</strain>
        <strain evidence="24">Syn7803US59</strain>
        <strain evidence="26">Syn7803US61</strain>
        <strain evidence="27">Syn7803US63</strain>
        <strain evidence="28">Syn7803US64</strain>
        <strain evidence="29">Syn7803US65</strain>
        <strain evidence="30">Syn7803US71</strain>
        <strain evidence="31">Syn7803US78</strain>
        <strain evidence="32">Syn7803US80</strain>
        <strain evidence="33">Syn7803US82</strain>
        <strain evidence="34">Syn7803US85</strain>
        <strain evidence="35">Syn7803US89</strain>
        <strain evidence="36">Syn7803US94</strain>
        <strain evidence="37">Syn7803US95</strain>
    </source>
</reference>
<dbReference type="Proteomes" id="UP000185362">
    <property type="component" value="Segment"/>
</dbReference>
<dbReference type="EMBL" id="KJ019130">
    <property type="protein sequence ID" value="AIX38643.1"/>
    <property type="molecule type" value="Genomic_DNA"/>
</dbReference>
<evidence type="ECO:0000313" key="20">
    <source>
        <dbReference type="EMBL" id="AIX26073.1"/>
    </source>
</evidence>
<dbReference type="Proteomes" id="UP000185350">
    <property type="component" value="Segment"/>
</dbReference>
<dbReference type="Proteomes" id="UP000185371">
    <property type="component" value="Segment"/>
</dbReference>
<dbReference type="EMBL" id="KJ019070">
    <property type="protein sequence ID" value="AIX24337.1"/>
    <property type="molecule type" value="Genomic_DNA"/>
</dbReference>
<dbReference type="EMBL" id="KJ019075">
    <property type="protein sequence ID" value="AIX25425.1"/>
    <property type="molecule type" value="Genomic_DNA"/>
</dbReference>
<evidence type="ECO:0000313" key="31">
    <source>
        <dbReference type="EMBL" id="AIX36629.1"/>
    </source>
</evidence>
<gene>
    <name evidence="38" type="ORF">Syn7803C102_211</name>
    <name evidence="39" type="ORF">Syn7803C108_212</name>
    <name evidence="40" type="ORF">Syn7803C35_211</name>
    <name evidence="41" type="ORF">Syn7803C37_212</name>
    <name evidence="42" type="ORF">Syn7803C39_210</name>
    <name evidence="43" type="ORF">Syn7803C40_212</name>
    <name evidence="1" type="ORF">Syn7803C45_213</name>
    <name evidence="2" type="ORF">Syn7803C46_210</name>
    <name evidence="3" type="ORF">Syn7803C48_210</name>
    <name evidence="4" type="ORF">Syn7803C49_213</name>
    <name evidence="5" type="ORF">Syn7803C54_212</name>
    <name evidence="6" type="ORF">Syn7803C57_210</name>
    <name evidence="7" type="ORF">Syn7803C72_211</name>
    <name evidence="8" type="ORF">Syn7803C73_210</name>
    <name evidence="9" type="ORF">Syn7803C75_211</name>
    <name evidence="10" type="ORF">Syn7803C77_211</name>
    <name evidence="11" type="ORF">Syn7803C88_210</name>
    <name evidence="12" type="ORF">Syn7803C89_212</name>
    <name evidence="13" type="ORF">Syn7803C93_212</name>
    <name evidence="14" type="ORF">Syn7803US104_212</name>
    <name evidence="15" type="ORF">Syn7803US108_211</name>
    <name evidence="16" type="ORF">Syn7803US109_211</name>
    <name evidence="17" type="ORF">Syn7803US110_212</name>
    <name evidence="18" type="ORF">Syn7803US111_210</name>
    <name evidence="19" type="ORF">Syn7803US113_211</name>
    <name evidence="20" type="ORF">Syn7803US114_211</name>
    <name evidence="21" type="ORF">Syn7803US115_210</name>
    <name evidence="22" type="ORF">Syn7803US116_211</name>
    <name evidence="23" type="ORF">Syn7803US122_211</name>
    <name evidence="24" type="ORF">Syn7803US59_212</name>
    <name evidence="25" type="ORF">Syn7803US5_213</name>
    <name evidence="26" type="ORF">Syn7803US61_210</name>
    <name evidence="27" type="ORF">Syn7803US63_210</name>
    <name evidence="28" type="ORF">Syn7803US64_212</name>
    <name evidence="29" type="ORF">Syn7803US65_213</name>
    <name evidence="30" type="ORF">Syn7803US71_210</name>
    <name evidence="31" type="ORF">Syn7803US78_210</name>
    <name evidence="32" type="ORF">Syn7803US80_213</name>
    <name evidence="33" type="ORF">Syn7803US82_211</name>
    <name evidence="34" type="ORF">Syn7803US85_211</name>
    <name evidence="35" type="ORF">Syn7803US89_210</name>
    <name evidence="36" type="ORF">Syn7803US94_211</name>
    <name evidence="37" type="ORF">Syn7803US95_211</name>
</gene>
<dbReference type="EMBL" id="KJ019073">
    <property type="protein sequence ID" value="AIX24989.1"/>
    <property type="molecule type" value="Genomic_DNA"/>
</dbReference>
<dbReference type="Proteomes" id="UP000185367">
    <property type="component" value="Segment"/>
</dbReference>
<evidence type="ECO:0000313" key="19">
    <source>
        <dbReference type="EMBL" id="AIX25855.1"/>
    </source>
</evidence>
<dbReference type="EMBL" id="KJ019136">
    <property type="protein sequence ID" value="AIX39937.1"/>
    <property type="molecule type" value="Genomic_DNA"/>
</dbReference>
<dbReference type="Proteomes" id="UP000185353">
    <property type="component" value="Segment"/>
</dbReference>
<evidence type="ECO:0000313" key="46">
    <source>
        <dbReference type="Proteomes" id="UP000185365"/>
    </source>
</evidence>
<evidence type="ECO:0000313" key="14">
    <source>
        <dbReference type="EMBL" id="AIX24337.1"/>
    </source>
</evidence>
<dbReference type="EMBL" id="KJ019139">
    <property type="protein sequence ID" value="AIX40574.1"/>
    <property type="molecule type" value="Genomic_DNA"/>
</dbReference>
<dbReference type="Proteomes" id="UP000185361">
    <property type="component" value="Segment"/>
</dbReference>
<dbReference type="RefSeq" id="YP_009133554.1">
    <property type="nucleotide sequence ID" value="NC_026923.1"/>
</dbReference>
<dbReference type="EMBL" id="KJ019083">
    <property type="protein sequence ID" value="AIX27144.1"/>
    <property type="molecule type" value="Genomic_DNA"/>
</dbReference>
<proteinExistence type="predicted"/>
<dbReference type="Proteomes" id="UP000185375">
    <property type="component" value="Segment"/>
</dbReference>
<dbReference type="EMBL" id="KJ019032">
    <property type="protein sequence ID" value="AIX15689.1"/>
    <property type="molecule type" value="Genomic_DNA"/>
</dbReference>
<evidence type="ECO:0000313" key="43">
    <source>
        <dbReference type="EMBL" id="AIX47128.1"/>
    </source>
</evidence>
<dbReference type="Proteomes" id="UP000185369">
    <property type="component" value="Segment"/>
</dbReference>
<dbReference type="EMBL" id="KJ019165">
    <property type="protein sequence ID" value="AIX47128.1"/>
    <property type="molecule type" value="Genomic_DNA"/>
</dbReference>
<evidence type="ECO:0000313" key="42">
    <source>
        <dbReference type="EMBL" id="AIX46909.1"/>
    </source>
</evidence>
<dbReference type="Proteomes" id="UP000220606">
    <property type="component" value="Segment"/>
</dbReference>
<dbReference type="EMBL" id="KJ019031">
    <property type="protein sequence ID" value="AIX15468.1"/>
    <property type="molecule type" value="Genomic_DNA"/>
</dbReference>
<dbReference type="EMBL" id="KJ019117">
    <property type="protein sequence ID" value="AIX35756.1"/>
    <property type="molecule type" value="Genomic_DNA"/>
</dbReference>
<dbReference type="Proteomes" id="UP000185379">
    <property type="component" value="Segment"/>
</dbReference>
<evidence type="ECO:0000313" key="12">
    <source>
        <dbReference type="EMBL" id="AIX21317.1"/>
    </source>
</evidence>
<evidence type="ECO:0000313" key="6">
    <source>
        <dbReference type="EMBL" id="AIX16517.1"/>
    </source>
</evidence>
<dbReference type="EMBL" id="KJ019047">
    <property type="protein sequence ID" value="AIX19014.1"/>
    <property type="molecule type" value="Genomic_DNA"/>
</dbReference>
<dbReference type="GeneID" id="24171622"/>
<evidence type="ECO:0000313" key="11">
    <source>
        <dbReference type="EMBL" id="AIX21098.1"/>
    </source>
</evidence>
<dbReference type="EMBL" id="KJ019125">
    <property type="protein sequence ID" value="AIX37557.1"/>
    <property type="molecule type" value="Genomic_DNA"/>
</dbReference>
<dbReference type="EMBL" id="KJ019112">
    <property type="protein sequence ID" value="AIX34691.1"/>
    <property type="molecule type" value="Genomic_DNA"/>
</dbReference>
<evidence type="ECO:0000313" key="44">
    <source>
        <dbReference type="Proteomes" id="UP000033003"/>
    </source>
</evidence>
<dbReference type="Proteomes" id="UP000185383">
    <property type="component" value="Segment"/>
</dbReference>
<dbReference type="Proteomes" id="UP000185344">
    <property type="component" value="Segment"/>
</dbReference>
<dbReference type="EMBL" id="KJ019131">
    <property type="protein sequence ID" value="AIX38861.1"/>
    <property type="molecule type" value="Genomic_DNA"/>
</dbReference>
<dbReference type="Proteomes" id="UP000033003">
    <property type="component" value="Segment"/>
</dbReference>
<dbReference type="Proteomes" id="UP000185363">
    <property type="component" value="Segment"/>
</dbReference>
<evidence type="ECO:0000313" key="27">
    <source>
        <dbReference type="EMBL" id="AIX35756.1"/>
    </source>
</evidence>
<dbReference type="OrthoDB" id="34430at10239"/>
<dbReference type="Proteomes" id="UP000185372">
    <property type="component" value="Genome"/>
</dbReference>
<dbReference type="Proteomes" id="UP000185343">
    <property type="component" value="Segment"/>
</dbReference>
<evidence type="ECO:0000313" key="16">
    <source>
        <dbReference type="EMBL" id="AIX24989.1"/>
    </source>
</evidence>
<dbReference type="Proteomes" id="UP000185347">
    <property type="component" value="Segment"/>
</dbReference>
<dbReference type="Proteomes" id="UP000185360">
    <property type="component" value="Genome"/>
</dbReference>
<dbReference type="Proteomes" id="UP000185386">
    <property type="component" value="Segment"/>
</dbReference>
<dbReference type="Proteomes" id="UP000185376">
    <property type="component" value="Segment"/>
</dbReference>
<evidence type="ECO:0000313" key="32">
    <source>
        <dbReference type="EMBL" id="AIX37339.1"/>
    </source>
</evidence>
<evidence type="ECO:0000313" key="8">
    <source>
        <dbReference type="EMBL" id="AIX19014.1"/>
    </source>
</evidence>
<dbReference type="Proteomes" id="UP000185364">
    <property type="component" value="Segment"/>
</dbReference>
<keyword evidence="46" id="KW-1185">Reference proteome</keyword>
<dbReference type="Proteomes" id="UP000185382">
    <property type="component" value="Segment"/>
</dbReference>
<dbReference type="EMBL" id="KJ019057">
    <property type="protein sequence ID" value="AIX21317.1"/>
    <property type="molecule type" value="Genomic_DNA"/>
</dbReference>
<evidence type="ECO:0000313" key="38">
    <source>
        <dbReference type="EMBL" id="AIX39937.1"/>
    </source>
</evidence>
<dbReference type="EMBL" id="KJ019127">
    <property type="protein sequence ID" value="AIX37993.1"/>
    <property type="molecule type" value="Genomic_DNA"/>
</dbReference>
<evidence type="ECO:0000313" key="40">
    <source>
        <dbReference type="EMBL" id="AIX46048.1"/>
    </source>
</evidence>
<evidence type="ECO:0000313" key="15">
    <source>
        <dbReference type="EMBL" id="AIX24771.1"/>
    </source>
</evidence>
<dbReference type="Proteomes" id="UP000185352">
    <property type="component" value="Segment"/>
</dbReference>
<name>A0A0E3EMR2_9CAUD</name>
<dbReference type="Proteomes" id="UP000185366">
    <property type="component" value="Segment"/>
</dbReference>
<dbReference type="Proteomes" id="UP000185357">
    <property type="component" value="Segment"/>
</dbReference>
<evidence type="ECO:0000313" key="10">
    <source>
        <dbReference type="EMBL" id="AIX19668.1"/>
    </source>
</evidence>
<dbReference type="EMBL" id="KJ019050">
    <property type="protein sequence ID" value="AIX19668.1"/>
    <property type="molecule type" value="Genomic_DNA"/>
</dbReference>
<dbReference type="EMBL" id="KJ019034">
    <property type="protein sequence ID" value="AIX16117.1"/>
    <property type="molecule type" value="Genomic_DNA"/>
</dbReference>
<dbReference type="EMBL" id="KJ019046">
    <property type="protein sequence ID" value="AIX18797.1"/>
    <property type="molecule type" value="Genomic_DNA"/>
</dbReference>
<dbReference type="Proteomes" id="UP000185351">
    <property type="component" value="Segment"/>
</dbReference>
<evidence type="ECO:0000313" key="24">
    <source>
        <dbReference type="EMBL" id="AIX34691.1"/>
    </source>
</evidence>
<dbReference type="Proteomes" id="UP000185381">
    <property type="component" value="Genome"/>
</dbReference>
<evidence type="ECO:0000313" key="41">
    <source>
        <dbReference type="EMBL" id="AIX46485.1"/>
    </source>
</evidence>
<dbReference type="Proteomes" id="UP000185349">
    <property type="component" value="Segment"/>
</dbReference>
<dbReference type="EMBL" id="KJ019164">
    <property type="protein sequence ID" value="AIX46909.1"/>
    <property type="molecule type" value="Genomic_DNA"/>
</dbReference>
<dbReference type="EMBL" id="KJ019121">
    <property type="protein sequence ID" value="AIX36629.1"/>
    <property type="molecule type" value="Genomic_DNA"/>
</dbReference>
<dbReference type="Proteomes" id="UP000185354">
    <property type="component" value="Segment"/>
</dbReference>
<dbReference type="KEGG" id="vg:24171622"/>
<accession>A0A0E3EMR2</accession>
<dbReference type="Proteomes" id="UP000185356">
    <property type="component" value="Segment"/>
</dbReference>
<dbReference type="Proteomes" id="UP000185384">
    <property type="component" value="Segment"/>
</dbReference>
<dbReference type="EMBL" id="KJ019028">
    <property type="protein sequence ID" value="AIX14824.1"/>
    <property type="molecule type" value="Genomic_DNA"/>
</dbReference>
<dbReference type="EMBL" id="KJ019124">
    <property type="protein sequence ID" value="AIX37339.1"/>
    <property type="molecule type" value="Genomic_DNA"/>
</dbReference>
<dbReference type="EMBL" id="KJ019162">
    <property type="protein sequence ID" value="AIX46485.1"/>
    <property type="molecule type" value="Genomic_DNA"/>
</dbReference>
<evidence type="ECO:0000313" key="25">
    <source>
        <dbReference type="EMBL" id="AIX34911.1"/>
    </source>
</evidence>
<evidence type="ECO:0000313" key="23">
    <source>
        <dbReference type="EMBL" id="AIX27144.1"/>
    </source>
</evidence>
<evidence type="ECO:0000313" key="36">
    <source>
        <dbReference type="EMBL" id="AIX38643.1"/>
    </source>
</evidence>
<evidence type="ECO:0000313" key="21">
    <source>
        <dbReference type="EMBL" id="AIX26290.1"/>
    </source>
</evidence>
<dbReference type="Proteomes" id="UP000185348">
    <property type="component" value="Segment"/>
</dbReference>
<dbReference type="EMBL" id="KJ019080">
    <property type="protein sequence ID" value="AIX26508.1"/>
    <property type="molecule type" value="Genomic_DNA"/>
</dbReference>
<evidence type="ECO:0000313" key="17">
    <source>
        <dbReference type="EMBL" id="AIX25208.1"/>
    </source>
</evidence>
<evidence type="ECO:0000313" key="22">
    <source>
        <dbReference type="EMBL" id="AIX26508.1"/>
    </source>
</evidence>
<evidence type="ECO:0000313" key="39">
    <source>
        <dbReference type="EMBL" id="AIX40574.1"/>
    </source>
</evidence>
<protein>
    <submittedName>
        <fullName evidence="3">Uncharacterized protein</fullName>
    </submittedName>
</protein>
<dbReference type="EMBL" id="KJ019078">
    <property type="protein sequence ID" value="AIX26073.1"/>
    <property type="molecule type" value="Genomic_DNA"/>
</dbReference>
<evidence type="ECO:0000313" key="18">
    <source>
        <dbReference type="EMBL" id="AIX25425.1"/>
    </source>
</evidence>
<evidence type="ECO:0000313" key="45">
    <source>
        <dbReference type="Proteomes" id="UP000185343"/>
    </source>
</evidence>
<dbReference type="Proteomes" id="UP000185358">
    <property type="component" value="Segment"/>
</dbReference>
<dbReference type="EMBL" id="KJ019036">
    <property type="protein sequence ID" value="AIX16517.1"/>
    <property type="molecule type" value="Genomic_DNA"/>
</dbReference>
<evidence type="ECO:0000313" key="3">
    <source>
        <dbReference type="EMBL" id="AIX15468.1"/>
    </source>
</evidence>
<evidence type="ECO:0000313" key="26">
    <source>
        <dbReference type="EMBL" id="AIX35334.1"/>
    </source>
</evidence>
<organism evidence="3 47">
    <name type="scientific">Synechococcus phage ACG-2014d</name>
    <dbReference type="NCBI Taxonomy" id="1493509"/>
    <lineage>
        <taxon>Viruses</taxon>
        <taxon>Duplodnaviria</taxon>
        <taxon>Heunggongvirae</taxon>
        <taxon>Uroviricota</taxon>
        <taxon>Caudoviricetes</taxon>
        <taxon>Pantevenvirales</taxon>
        <taxon>Kyanoviridae</taxon>
        <taxon>Lowelvirus</taxon>
        <taxon>Lowelvirus tuscon4d</taxon>
    </lineage>
</organism>
<dbReference type="EMBL" id="KJ019120">
    <property type="protein sequence ID" value="AIX36412.1"/>
    <property type="molecule type" value="Genomic_DNA"/>
</dbReference>
<sequence length="84" mass="9673">MPIYKFEDTKTGEVEEKFLSLAGREKYLEENPHIKQLVNWRGVDITASNQEDKKMADVAIQHYKVGGSIQNGLKQYLPDSAREF</sequence>
<evidence type="ECO:0000313" key="5">
    <source>
        <dbReference type="EMBL" id="AIX16117.1"/>
    </source>
</evidence>
<dbReference type="Proteomes" id="UP000185365">
    <property type="component" value="Segment"/>
</dbReference>
<dbReference type="Proteomes" id="UP000185378">
    <property type="component" value="Segment"/>
</dbReference>
<evidence type="ECO:0000313" key="30">
    <source>
        <dbReference type="EMBL" id="AIX36412.1"/>
    </source>
</evidence>
<dbReference type="EMBL" id="KJ019029">
    <property type="protein sequence ID" value="AIX15041.1"/>
    <property type="molecule type" value="Genomic_DNA"/>
</dbReference>
<dbReference type="EMBL" id="KJ019160">
    <property type="protein sequence ID" value="AIX46048.1"/>
    <property type="molecule type" value="Genomic_DNA"/>
</dbReference>
<evidence type="ECO:0000313" key="28">
    <source>
        <dbReference type="EMBL" id="AIX35975.1"/>
    </source>
</evidence>
<dbReference type="Proteomes" id="UP000185374">
    <property type="component" value="Segment"/>
</dbReference>
<dbReference type="Proteomes" id="UP000185380">
    <property type="component" value="Segment"/>
</dbReference>
<dbReference type="Proteomes" id="UP000185377">
    <property type="component" value="Segment"/>
</dbReference>
<dbReference type="EMBL" id="KJ019113">
    <property type="protein sequence ID" value="AIX34911.1"/>
    <property type="molecule type" value="Genomic_DNA"/>
</dbReference>
<dbReference type="Proteomes" id="UP000185359">
    <property type="component" value="Segment"/>
</dbReference>
<evidence type="ECO:0000313" key="1">
    <source>
        <dbReference type="EMBL" id="AIX14824.1"/>
    </source>
</evidence>
<dbReference type="Proteomes" id="UP000185385">
    <property type="component" value="Segment"/>
</dbReference>
<dbReference type="EMBL" id="KJ019074">
    <property type="protein sequence ID" value="AIX25208.1"/>
    <property type="molecule type" value="Genomic_DNA"/>
</dbReference>
<dbReference type="EMBL" id="KJ019048">
    <property type="protein sequence ID" value="AIX19233.1"/>
    <property type="molecule type" value="Genomic_DNA"/>
</dbReference>
<dbReference type="EMBL" id="KJ019079">
    <property type="protein sequence ID" value="AIX26290.1"/>
    <property type="molecule type" value="Genomic_DNA"/>
</dbReference>
<dbReference type="EMBL" id="KJ019118">
    <property type="protein sequence ID" value="AIX35975.1"/>
    <property type="molecule type" value="Genomic_DNA"/>
</dbReference>
<dbReference type="EMBL" id="KJ019077">
    <property type="protein sequence ID" value="AIX25855.1"/>
    <property type="molecule type" value="Genomic_DNA"/>
</dbReference>
<evidence type="ECO:0000313" key="13">
    <source>
        <dbReference type="EMBL" id="AIX22546.1"/>
    </source>
</evidence>
<evidence type="ECO:0000313" key="4">
    <source>
        <dbReference type="EMBL" id="AIX15689.1"/>
    </source>
</evidence>
<evidence type="ECO:0000313" key="7">
    <source>
        <dbReference type="EMBL" id="AIX18797.1"/>
    </source>
</evidence>
<evidence type="ECO:0000313" key="35">
    <source>
        <dbReference type="EMBL" id="AIX38425.1"/>
    </source>
</evidence>
<dbReference type="EMBL" id="KJ019115">
    <property type="protein sequence ID" value="AIX35334.1"/>
    <property type="molecule type" value="Genomic_DNA"/>
</dbReference>
<evidence type="ECO:0000313" key="47">
    <source>
        <dbReference type="Proteomes" id="UP000185373"/>
    </source>
</evidence>
<evidence type="ECO:0000313" key="33">
    <source>
        <dbReference type="EMBL" id="AIX37557.1"/>
    </source>
</evidence>
<dbReference type="Proteomes" id="UP000185368">
    <property type="component" value="Segment"/>
</dbReference>
<evidence type="ECO:0000313" key="37">
    <source>
        <dbReference type="EMBL" id="AIX38861.1"/>
    </source>
</evidence>
<dbReference type="EMBL" id="KJ019119">
    <property type="protein sequence ID" value="AIX36195.1"/>
    <property type="molecule type" value="Genomic_DNA"/>
</dbReference>
<dbReference type="EMBL" id="KJ019056">
    <property type="protein sequence ID" value="AIX21098.1"/>
    <property type="molecule type" value="Genomic_DNA"/>
</dbReference>
<dbReference type="Proteomes" id="UP000185345">
    <property type="component" value="Segment"/>
</dbReference>
<evidence type="ECO:0000313" key="29">
    <source>
        <dbReference type="EMBL" id="AIX36195.1"/>
    </source>
</evidence>
<evidence type="ECO:0000313" key="34">
    <source>
        <dbReference type="EMBL" id="AIX37993.1"/>
    </source>
</evidence>
<dbReference type="EMBL" id="KJ019129">
    <property type="protein sequence ID" value="AIX38425.1"/>
    <property type="molecule type" value="Genomic_DNA"/>
</dbReference>
<dbReference type="Proteomes" id="UP000185373">
    <property type="component" value="Segment"/>
</dbReference>
<dbReference type="EMBL" id="KJ019072">
    <property type="protein sequence ID" value="AIX24771.1"/>
    <property type="molecule type" value="Genomic_DNA"/>
</dbReference>
<evidence type="ECO:0000313" key="2">
    <source>
        <dbReference type="EMBL" id="AIX15041.1"/>
    </source>
</evidence>